<evidence type="ECO:0000256" key="1">
    <source>
        <dbReference type="SAM" id="MobiDB-lite"/>
    </source>
</evidence>
<keyword evidence="3" id="KW-1185">Reference proteome</keyword>
<dbReference type="EMBL" id="CAJHJT010000012">
    <property type="protein sequence ID" value="CAD7000167.1"/>
    <property type="molecule type" value="Genomic_DNA"/>
</dbReference>
<proteinExistence type="predicted"/>
<organism evidence="2 3">
    <name type="scientific">Ceratitis capitata</name>
    <name type="common">Mediterranean fruit fly</name>
    <name type="synonym">Tephritis capitata</name>
    <dbReference type="NCBI Taxonomy" id="7213"/>
    <lineage>
        <taxon>Eukaryota</taxon>
        <taxon>Metazoa</taxon>
        <taxon>Ecdysozoa</taxon>
        <taxon>Arthropoda</taxon>
        <taxon>Hexapoda</taxon>
        <taxon>Insecta</taxon>
        <taxon>Pterygota</taxon>
        <taxon>Neoptera</taxon>
        <taxon>Endopterygota</taxon>
        <taxon>Diptera</taxon>
        <taxon>Brachycera</taxon>
        <taxon>Muscomorpha</taxon>
        <taxon>Tephritoidea</taxon>
        <taxon>Tephritidae</taxon>
        <taxon>Ceratitis</taxon>
        <taxon>Ceratitis</taxon>
    </lineage>
</organism>
<reference evidence="2" key="1">
    <citation type="submission" date="2020-11" db="EMBL/GenBank/DDBJ databases">
        <authorList>
            <person name="Whitehead M."/>
        </authorList>
    </citation>
    <scope>NUCLEOTIDE SEQUENCE</scope>
    <source>
        <strain evidence="2">EGII</strain>
    </source>
</reference>
<sequence length="144" mass="15886">MQQYQQTSTVAITINKSKTIIPPNNQPTTNGPTVLATMFMRVDSRRNGVLPATQTHQRPNDSACAGVRDGDGSVETLNSSAGDGSDRVKRKLLECAQWMEESTIVHHCDEQNVNDCNNNNNNNNNWGAYSHRGSHDESLSLETE</sequence>
<comment type="caution">
    <text evidence="2">The sequence shown here is derived from an EMBL/GenBank/DDBJ whole genome shotgun (WGS) entry which is preliminary data.</text>
</comment>
<protein>
    <submittedName>
        <fullName evidence="2">(Mediterranean fruit fly) hypothetical protein</fullName>
    </submittedName>
</protein>
<accession>A0A811UQW7</accession>
<dbReference type="AlphaFoldDB" id="A0A811UQW7"/>
<dbReference type="Proteomes" id="UP000606786">
    <property type="component" value="Unassembled WGS sequence"/>
</dbReference>
<evidence type="ECO:0000313" key="2">
    <source>
        <dbReference type="EMBL" id="CAD7000167.1"/>
    </source>
</evidence>
<name>A0A811UQW7_CERCA</name>
<feature type="region of interest" description="Disordered" evidence="1">
    <location>
        <begin position="50"/>
        <end position="85"/>
    </location>
</feature>
<evidence type="ECO:0000313" key="3">
    <source>
        <dbReference type="Proteomes" id="UP000606786"/>
    </source>
</evidence>
<gene>
    <name evidence="2" type="ORF">CCAP1982_LOCUS8659</name>
</gene>